<dbReference type="EMBL" id="LQZT01000042">
    <property type="protein sequence ID" value="OCW56227.1"/>
    <property type="molecule type" value="Genomic_DNA"/>
</dbReference>
<dbReference type="OrthoDB" id="7867040at2"/>
<comment type="caution">
    <text evidence="1">The sequence shown here is derived from an EMBL/GenBank/DDBJ whole genome shotgun (WGS) entry which is preliminary data.</text>
</comment>
<organism evidence="1 2">
    <name type="scientific">Hoeflea olei</name>
    <dbReference type="NCBI Taxonomy" id="1480615"/>
    <lineage>
        <taxon>Bacteria</taxon>
        <taxon>Pseudomonadati</taxon>
        <taxon>Pseudomonadota</taxon>
        <taxon>Alphaproteobacteria</taxon>
        <taxon>Hyphomicrobiales</taxon>
        <taxon>Rhizobiaceae</taxon>
        <taxon>Hoeflea</taxon>
    </lineage>
</organism>
<dbReference type="Proteomes" id="UP000094795">
    <property type="component" value="Unassembled WGS sequence"/>
</dbReference>
<name>A0A1C1YS98_9HYPH</name>
<evidence type="ECO:0000313" key="1">
    <source>
        <dbReference type="EMBL" id="OCW56227.1"/>
    </source>
</evidence>
<proteinExistence type="predicted"/>
<dbReference type="RefSeq" id="WP_066182024.1">
    <property type="nucleotide sequence ID" value="NZ_LQZT01000042.1"/>
</dbReference>
<accession>A0A1C1YS98</accession>
<dbReference type="AlphaFoldDB" id="A0A1C1YS98"/>
<reference evidence="1 2" key="1">
    <citation type="submission" date="2015-12" db="EMBL/GenBank/DDBJ databases">
        <authorList>
            <person name="Shamseldin A."/>
            <person name="Moawad H."/>
            <person name="Abd El-Rahim W.M."/>
            <person name="Sadowsky M.J."/>
        </authorList>
    </citation>
    <scope>NUCLEOTIDE SEQUENCE [LARGE SCALE GENOMIC DNA]</scope>
    <source>
        <strain evidence="1 2">JC234</strain>
    </source>
</reference>
<keyword evidence="2" id="KW-1185">Reference proteome</keyword>
<sequence length="177" mass="18925">MARTPHHQDTECPAAAYLRRQPENLVVNGYRNCVASLAHRDSRYWDAARSAHWQALGAADGAYALELMTSLIGRLGVCATCPLRFCRPGTGHLCRDECLVLGMVAGAQNGDEVTMVQSARLLSCSETCFDIIDRASTYAGVLLGHGQRLTPIPLDAIADIELRSAAYAGGPASGSVH</sequence>
<protein>
    <submittedName>
        <fullName evidence="1">Uncharacterized protein</fullName>
    </submittedName>
</protein>
<gene>
    <name evidence="1" type="ORF">AWJ14_19220</name>
</gene>
<dbReference type="STRING" id="1480615.AWJ14_19220"/>
<evidence type="ECO:0000313" key="2">
    <source>
        <dbReference type="Proteomes" id="UP000094795"/>
    </source>
</evidence>